<dbReference type="EMBL" id="LT796768">
    <property type="protein sequence ID" value="SKB03627.1"/>
    <property type="molecule type" value="Genomic_DNA"/>
</dbReference>
<keyword evidence="3" id="KW-1185">Reference proteome</keyword>
<proteinExistence type="predicted"/>
<dbReference type="InterPro" id="IPR032710">
    <property type="entry name" value="NTF2-like_dom_sf"/>
</dbReference>
<dbReference type="OrthoDB" id="1353852at2"/>
<accession>A0A1T4YP69</accession>
<dbReference type="SUPFAM" id="SSF54427">
    <property type="entry name" value="NTF2-like"/>
    <property type="match status" value="1"/>
</dbReference>
<gene>
    <name evidence="2" type="ORF">SAMN06295964_0298</name>
</gene>
<reference evidence="3" key="1">
    <citation type="submission" date="2017-02" db="EMBL/GenBank/DDBJ databases">
        <authorList>
            <person name="Varghese N."/>
            <person name="Submissions S."/>
        </authorList>
    </citation>
    <scope>NUCLEOTIDE SEQUENCE [LARGE SCALE GENOMIC DNA]</scope>
    <source>
        <strain evidence="3">9H-4</strain>
    </source>
</reference>
<evidence type="ECO:0000313" key="2">
    <source>
        <dbReference type="EMBL" id="SKB03627.1"/>
    </source>
</evidence>
<dbReference type="Pfam" id="PF12680">
    <property type="entry name" value="SnoaL_2"/>
    <property type="match status" value="1"/>
</dbReference>
<dbReference type="STRING" id="1736691.SAMN06295964_0298"/>
<evidence type="ECO:0000259" key="1">
    <source>
        <dbReference type="Pfam" id="PF12680"/>
    </source>
</evidence>
<feature type="domain" description="SnoaL-like" evidence="1">
    <location>
        <begin position="9"/>
        <end position="106"/>
    </location>
</feature>
<dbReference type="AlphaFoldDB" id="A0A1T4YP69"/>
<sequence length="116" mass="13353">MATGRADSVRALYQSFNERDLDVALAAMAPDVDWPNGWEGGRLFGRDEVREYWERQWSEIRPMTIVRHILDRPDGTVEAHVRLVVRDPAGSVLERSEVTHVHEFVGPLVQRMTIEQ</sequence>
<protein>
    <submittedName>
        <fullName evidence="2">SnoaL-like domain-containing protein</fullName>
    </submittedName>
</protein>
<organism evidence="2 3">
    <name type="scientific">Aeromicrobium choanae</name>
    <dbReference type="NCBI Taxonomy" id="1736691"/>
    <lineage>
        <taxon>Bacteria</taxon>
        <taxon>Bacillati</taxon>
        <taxon>Actinomycetota</taxon>
        <taxon>Actinomycetes</taxon>
        <taxon>Propionibacteriales</taxon>
        <taxon>Nocardioidaceae</taxon>
        <taxon>Aeromicrobium</taxon>
    </lineage>
</organism>
<dbReference type="InterPro" id="IPR037401">
    <property type="entry name" value="SnoaL-like"/>
</dbReference>
<dbReference type="Proteomes" id="UP000191040">
    <property type="component" value="Chromosome I"/>
</dbReference>
<name>A0A1T4YP69_9ACTN</name>
<evidence type="ECO:0000313" key="3">
    <source>
        <dbReference type="Proteomes" id="UP000191040"/>
    </source>
</evidence>
<dbReference type="RefSeq" id="WP_078698502.1">
    <property type="nucleotide sequence ID" value="NZ_LT796768.1"/>
</dbReference>
<dbReference type="Gene3D" id="3.10.450.50">
    <property type="match status" value="1"/>
</dbReference>